<accession>X1I5M6</accession>
<evidence type="ECO:0000256" key="1">
    <source>
        <dbReference type="SAM" id="Phobius"/>
    </source>
</evidence>
<protein>
    <submittedName>
        <fullName evidence="2">Uncharacterized protein</fullName>
    </submittedName>
</protein>
<dbReference type="EMBL" id="BARU01017617">
    <property type="protein sequence ID" value="GAH61404.1"/>
    <property type="molecule type" value="Genomic_DNA"/>
</dbReference>
<proteinExistence type="predicted"/>
<feature type="transmembrane region" description="Helical" evidence="1">
    <location>
        <begin position="96"/>
        <end position="116"/>
    </location>
</feature>
<comment type="caution">
    <text evidence="2">The sequence shown here is derived from an EMBL/GenBank/DDBJ whole genome shotgun (WGS) entry which is preliminary data.</text>
</comment>
<keyword evidence="1" id="KW-1133">Transmembrane helix</keyword>
<keyword evidence="1" id="KW-0812">Transmembrane</keyword>
<name>X1I5M6_9ZZZZ</name>
<gene>
    <name evidence="2" type="ORF">S03H2_29209</name>
</gene>
<sequence>MTFNESVTDVEVEGIHYRIYHNGVKIYTYNGYSTHVAALIRNIDFLYGDNLTFQGSFELNYQLNSNPQNDTVSFNLIFTYDIREQDVQTFKIGKSVIILAYIASFFLLPIILYFTIHPDFYEPSKEEKEKSEEYYNYLAKRKQENSN</sequence>
<evidence type="ECO:0000313" key="2">
    <source>
        <dbReference type="EMBL" id="GAH61404.1"/>
    </source>
</evidence>
<reference evidence="2" key="1">
    <citation type="journal article" date="2014" name="Front. Microbiol.">
        <title>High frequency of phylogenetically diverse reductive dehalogenase-homologous genes in deep subseafloor sedimentary metagenomes.</title>
        <authorList>
            <person name="Kawai M."/>
            <person name="Futagami T."/>
            <person name="Toyoda A."/>
            <person name="Takaki Y."/>
            <person name="Nishi S."/>
            <person name="Hori S."/>
            <person name="Arai W."/>
            <person name="Tsubouchi T."/>
            <person name="Morono Y."/>
            <person name="Uchiyama I."/>
            <person name="Ito T."/>
            <person name="Fujiyama A."/>
            <person name="Inagaki F."/>
            <person name="Takami H."/>
        </authorList>
    </citation>
    <scope>NUCLEOTIDE SEQUENCE</scope>
    <source>
        <strain evidence="2">Expedition CK06-06</strain>
    </source>
</reference>
<dbReference type="AlphaFoldDB" id="X1I5M6"/>
<keyword evidence="1" id="KW-0472">Membrane</keyword>
<organism evidence="2">
    <name type="scientific">marine sediment metagenome</name>
    <dbReference type="NCBI Taxonomy" id="412755"/>
    <lineage>
        <taxon>unclassified sequences</taxon>
        <taxon>metagenomes</taxon>
        <taxon>ecological metagenomes</taxon>
    </lineage>
</organism>